<feature type="region of interest" description="Disordered" evidence="3">
    <location>
        <begin position="1"/>
        <end position="40"/>
    </location>
</feature>
<dbReference type="Pfam" id="PF00172">
    <property type="entry name" value="Zn_clus"/>
    <property type="match status" value="1"/>
</dbReference>
<proteinExistence type="predicted"/>
<evidence type="ECO:0000256" key="1">
    <source>
        <dbReference type="ARBA" id="ARBA00022723"/>
    </source>
</evidence>
<dbReference type="InterPro" id="IPR036864">
    <property type="entry name" value="Zn2-C6_fun-type_DNA-bd_sf"/>
</dbReference>
<dbReference type="PANTHER" id="PTHR46910:SF5">
    <property type="entry name" value="ZN(II)2CYS6 TRANSCRIPTION FACTOR (EUROFUNG)"/>
    <property type="match status" value="1"/>
</dbReference>
<feature type="region of interest" description="Disordered" evidence="3">
    <location>
        <begin position="126"/>
        <end position="156"/>
    </location>
</feature>
<feature type="domain" description="Zn(2)-C6 fungal-type" evidence="4">
    <location>
        <begin position="48"/>
        <end position="77"/>
    </location>
</feature>
<dbReference type="CDD" id="cd12148">
    <property type="entry name" value="fungal_TF_MHR"/>
    <property type="match status" value="1"/>
</dbReference>
<sequence length="749" mass="82747">MIFTPADSDGSPADPVTMQDGDTALEEDPIPLGEGRAEQNSSAAEKLACDRCRYRKIKCDRVHPCAHCIKTKSQCAYTLSQKVKEKRQRVLISSVYESKMEHISRKIDDLTEMMSHLSQAKFNSADLASPSGLHPSARHWPSGQSSAQTQDPRTELRHQSIAGGETIETSIFSQAVFATRFLQTAVANDPHSQVASEMTSVVDALKNIVETQRQRNDSQQSSNPFEKPLPAGLSSRDLPLPPLDKVMACLRMAQEHSHINILWVLELKSLGHFTQYVIKAYSPGLVTDAELIIVHMGLYWLFLECASILTDDATKLDYTTQALVSKDNLETVLSNLSFHIPTTVDYVHALCIATLYCIQRCKPIAAWSFISKASLLAQALGLHSKFSTATDSLDDSQHKISLFWALYRLEKAVSLRLGRSSTIRDNEITVSQPNAEHRILPWYMKIPNTIETASLYGRVFDEVYSPQALSQPVNVRASHARQLSAELKRVMAENDAFFQSQESLGQVVEPKLLDFFKHADRVGSHSLLTSIYKSLPSGESSSCPECLSAARTTLQEHVICMKHVADEALHCPLVDLWVNGALLLSPFIPFNILFCNIVETSDTADLQQLLQVVEVLASTSNIPRYSASCGRQLVIFSALYDVAAKYAEVKSKTEIHGPMLSGDVASIDIETYLSTTVCGPSPFTSSMFAVPTPVPAREQTGGDPTQSFVPSNDDMPNGFGIEGVLSGAELGDWFYRNHQMMRFLNDNPG</sequence>
<evidence type="ECO:0000256" key="2">
    <source>
        <dbReference type="ARBA" id="ARBA00023242"/>
    </source>
</evidence>
<feature type="region of interest" description="Disordered" evidence="3">
    <location>
        <begin position="212"/>
        <end position="236"/>
    </location>
</feature>
<dbReference type="PANTHER" id="PTHR46910">
    <property type="entry name" value="TRANSCRIPTION FACTOR PDR1"/>
    <property type="match status" value="1"/>
</dbReference>
<dbReference type="InterPro" id="IPR007219">
    <property type="entry name" value="XnlR_reg_dom"/>
</dbReference>
<gene>
    <name evidence="5" type="ORF">EDB81DRAFT_805179</name>
</gene>
<dbReference type="SUPFAM" id="SSF57701">
    <property type="entry name" value="Zn2/Cys6 DNA-binding domain"/>
    <property type="match status" value="1"/>
</dbReference>
<dbReference type="Pfam" id="PF04082">
    <property type="entry name" value="Fungal_trans"/>
    <property type="match status" value="1"/>
</dbReference>
<evidence type="ECO:0000313" key="5">
    <source>
        <dbReference type="EMBL" id="KAH7133832.1"/>
    </source>
</evidence>
<organism evidence="5 6">
    <name type="scientific">Dactylonectria macrodidyma</name>
    <dbReference type="NCBI Taxonomy" id="307937"/>
    <lineage>
        <taxon>Eukaryota</taxon>
        <taxon>Fungi</taxon>
        <taxon>Dikarya</taxon>
        <taxon>Ascomycota</taxon>
        <taxon>Pezizomycotina</taxon>
        <taxon>Sordariomycetes</taxon>
        <taxon>Hypocreomycetidae</taxon>
        <taxon>Hypocreales</taxon>
        <taxon>Nectriaceae</taxon>
        <taxon>Dactylonectria</taxon>
    </lineage>
</organism>
<protein>
    <recommendedName>
        <fullName evidence="4">Zn(2)-C6 fungal-type domain-containing protein</fullName>
    </recommendedName>
</protein>
<dbReference type="EMBL" id="JAGMUV010000015">
    <property type="protein sequence ID" value="KAH7133832.1"/>
    <property type="molecule type" value="Genomic_DNA"/>
</dbReference>
<dbReference type="Gene3D" id="4.10.240.10">
    <property type="entry name" value="Zn(2)-C6 fungal-type DNA-binding domain"/>
    <property type="match status" value="1"/>
</dbReference>
<reference evidence="5" key="1">
    <citation type="journal article" date="2021" name="Nat. Commun.">
        <title>Genetic determinants of endophytism in the Arabidopsis root mycobiome.</title>
        <authorList>
            <person name="Mesny F."/>
            <person name="Miyauchi S."/>
            <person name="Thiergart T."/>
            <person name="Pickel B."/>
            <person name="Atanasova L."/>
            <person name="Karlsson M."/>
            <person name="Huettel B."/>
            <person name="Barry K.W."/>
            <person name="Haridas S."/>
            <person name="Chen C."/>
            <person name="Bauer D."/>
            <person name="Andreopoulos W."/>
            <person name="Pangilinan J."/>
            <person name="LaButti K."/>
            <person name="Riley R."/>
            <person name="Lipzen A."/>
            <person name="Clum A."/>
            <person name="Drula E."/>
            <person name="Henrissat B."/>
            <person name="Kohler A."/>
            <person name="Grigoriev I.V."/>
            <person name="Martin F.M."/>
            <person name="Hacquard S."/>
        </authorList>
    </citation>
    <scope>NUCLEOTIDE SEQUENCE</scope>
    <source>
        <strain evidence="5">MPI-CAGE-AT-0147</strain>
    </source>
</reference>
<dbReference type="InterPro" id="IPR050987">
    <property type="entry name" value="AtrR-like"/>
</dbReference>
<dbReference type="GO" id="GO:0008270">
    <property type="term" value="F:zinc ion binding"/>
    <property type="evidence" value="ECO:0007669"/>
    <property type="project" value="InterPro"/>
</dbReference>
<keyword evidence="2" id="KW-0539">Nucleus</keyword>
<dbReference type="Proteomes" id="UP000738349">
    <property type="component" value="Unassembled WGS sequence"/>
</dbReference>
<dbReference type="OrthoDB" id="103819at2759"/>
<dbReference type="GO" id="GO:0006351">
    <property type="term" value="P:DNA-templated transcription"/>
    <property type="evidence" value="ECO:0007669"/>
    <property type="project" value="InterPro"/>
</dbReference>
<accession>A0A9P9IUE5</accession>
<name>A0A9P9IUE5_9HYPO</name>
<keyword evidence="1" id="KW-0479">Metal-binding</keyword>
<dbReference type="CDD" id="cd00067">
    <property type="entry name" value="GAL4"/>
    <property type="match status" value="1"/>
</dbReference>
<dbReference type="InterPro" id="IPR001138">
    <property type="entry name" value="Zn2Cys6_DnaBD"/>
</dbReference>
<dbReference type="AlphaFoldDB" id="A0A9P9IUE5"/>
<evidence type="ECO:0000259" key="4">
    <source>
        <dbReference type="PROSITE" id="PS50048"/>
    </source>
</evidence>
<keyword evidence="6" id="KW-1185">Reference proteome</keyword>
<dbReference type="GO" id="GO:0003677">
    <property type="term" value="F:DNA binding"/>
    <property type="evidence" value="ECO:0007669"/>
    <property type="project" value="InterPro"/>
</dbReference>
<dbReference type="SMART" id="SM00906">
    <property type="entry name" value="Fungal_trans"/>
    <property type="match status" value="1"/>
</dbReference>
<dbReference type="GO" id="GO:0000981">
    <property type="term" value="F:DNA-binding transcription factor activity, RNA polymerase II-specific"/>
    <property type="evidence" value="ECO:0007669"/>
    <property type="project" value="InterPro"/>
</dbReference>
<feature type="compositionally biased region" description="Polar residues" evidence="3">
    <location>
        <begin position="142"/>
        <end position="151"/>
    </location>
</feature>
<dbReference type="PROSITE" id="PS00463">
    <property type="entry name" value="ZN2_CY6_FUNGAL_1"/>
    <property type="match status" value="1"/>
</dbReference>
<dbReference type="SMART" id="SM00066">
    <property type="entry name" value="GAL4"/>
    <property type="match status" value="1"/>
</dbReference>
<evidence type="ECO:0000256" key="3">
    <source>
        <dbReference type="SAM" id="MobiDB-lite"/>
    </source>
</evidence>
<dbReference type="PROSITE" id="PS50048">
    <property type="entry name" value="ZN2_CY6_FUNGAL_2"/>
    <property type="match status" value="1"/>
</dbReference>
<evidence type="ECO:0000313" key="6">
    <source>
        <dbReference type="Proteomes" id="UP000738349"/>
    </source>
</evidence>
<comment type="caution">
    <text evidence="5">The sequence shown here is derived from an EMBL/GenBank/DDBJ whole genome shotgun (WGS) entry which is preliminary data.</text>
</comment>